<dbReference type="InterPro" id="IPR052155">
    <property type="entry name" value="Biofilm_reg_signaling"/>
</dbReference>
<evidence type="ECO:0000259" key="4">
    <source>
        <dbReference type="PROSITE" id="PS50887"/>
    </source>
</evidence>
<dbReference type="Gene3D" id="6.10.340.10">
    <property type="match status" value="1"/>
</dbReference>
<dbReference type="Proteomes" id="UP000823786">
    <property type="component" value="Unassembled WGS sequence"/>
</dbReference>
<feature type="domain" description="HAMP" evidence="3">
    <location>
        <begin position="281"/>
        <end position="333"/>
    </location>
</feature>
<dbReference type="PROSITE" id="PS50887">
    <property type="entry name" value="GGDEF"/>
    <property type="match status" value="1"/>
</dbReference>
<dbReference type="SUPFAM" id="SSF141868">
    <property type="entry name" value="EAL domain-like"/>
    <property type="match status" value="1"/>
</dbReference>
<dbReference type="InterPro" id="IPR029787">
    <property type="entry name" value="Nucleotide_cyclase"/>
</dbReference>
<evidence type="ECO:0000256" key="1">
    <source>
        <dbReference type="SAM" id="Phobius"/>
    </source>
</evidence>
<dbReference type="InterPro" id="IPR043128">
    <property type="entry name" value="Rev_trsase/Diguanyl_cyclase"/>
</dbReference>
<dbReference type="CDD" id="cd01949">
    <property type="entry name" value="GGDEF"/>
    <property type="match status" value="1"/>
</dbReference>
<evidence type="ECO:0000313" key="6">
    <source>
        <dbReference type="Proteomes" id="UP000823786"/>
    </source>
</evidence>
<feature type="domain" description="GGDEF" evidence="4">
    <location>
        <begin position="369"/>
        <end position="510"/>
    </location>
</feature>
<dbReference type="PROSITE" id="PS50885">
    <property type="entry name" value="HAMP"/>
    <property type="match status" value="1"/>
</dbReference>
<proteinExistence type="predicted"/>
<keyword evidence="1" id="KW-0812">Transmembrane</keyword>
<evidence type="ECO:0000313" key="5">
    <source>
        <dbReference type="EMBL" id="MBP1859508.1"/>
    </source>
</evidence>
<keyword evidence="1" id="KW-0472">Membrane</keyword>
<feature type="transmembrane region" description="Helical" evidence="1">
    <location>
        <begin position="6"/>
        <end position="29"/>
    </location>
</feature>
<dbReference type="InterPro" id="IPR001633">
    <property type="entry name" value="EAL_dom"/>
</dbReference>
<dbReference type="InterPro" id="IPR003660">
    <property type="entry name" value="HAMP_dom"/>
</dbReference>
<keyword evidence="6" id="KW-1185">Reference proteome</keyword>
<sequence length="797" mass="88171">MTLGKRAFFLIFPVVLAGYLLAAFSVYFAQGNSVFALERARLSQQLDHLAALFRNEVSQSRSFLYSILEGNAVRLFVSETDETYRDNALALRLQQSIRSLSDDPKMFISFAILNPDMTPGYYFENSEDPFAEIGEPQFALARRLTGGSQLRDWTYLHDQQTRPLIVYSEFIDPVTFSRPLPSAKKNALLVQVAIEPTQFLGMQRILQKEYGAAIDFDAAPPPQPSDELSASVRLAPSLFAMLAVPPSHKSGNKAQLRLLLGLGALAMSLISVGLMIILIRRFITNPISVLDRQVTAVMSGENDGIRESGAAGEIGRLTGNIKQLHDQSQRALKLVQHASWTDTLTGISNRGHFNTLAADIVQQVRNEGGHCSLLFIDIDNFKFVNDKYGHEVGDDLLKTLALRIETAVGEIVTRRALPPVIFARLSGDEFAVLVQSASGDGTIREMCAIILSLFANGFEVRGKDYPVTASIGVAICPTDATNLAELISNADAAMYQAKTNGKNRSSRFSRALQDKRDRIRHIQEELRLVDPDEQFHLVYMPIVDAGGKVTGCEALLRWVSPTLGNVTPDEFVPIAESSGLFTKIDWWVINRAMSEHHRLKQLFGQDTVLAINISSAELHSKSISDYFCACLDRHGLDPRTIEIELTETFAVKLGDQLHRNIEALRERGFRISIDDFGAGYTSVQQIIEYTADTIKLDRALVENLANKESLPALKAMIALCHAQNMSVIGEGVDTHEKLAMLTAAGCDQYQGYLISKPLILSDLSIWALKRTAEIAGRDGDRVLVKDRRRRAGSSSLL</sequence>
<dbReference type="Gene3D" id="3.20.20.450">
    <property type="entry name" value="EAL domain"/>
    <property type="match status" value="1"/>
</dbReference>
<feature type="transmembrane region" description="Helical" evidence="1">
    <location>
        <begin position="258"/>
        <end position="279"/>
    </location>
</feature>
<dbReference type="PANTHER" id="PTHR44757:SF2">
    <property type="entry name" value="BIOFILM ARCHITECTURE MAINTENANCE PROTEIN MBAA"/>
    <property type="match status" value="1"/>
</dbReference>
<protein>
    <submittedName>
        <fullName evidence="5">Diguanylate cyclase (GGDEF)-like protein</fullName>
    </submittedName>
</protein>
<dbReference type="RefSeq" id="WP_209853555.1">
    <property type="nucleotide sequence ID" value="NZ_JAGGJV010000005.1"/>
</dbReference>
<dbReference type="SMART" id="SM00052">
    <property type="entry name" value="EAL"/>
    <property type="match status" value="1"/>
</dbReference>
<dbReference type="SUPFAM" id="SSF55073">
    <property type="entry name" value="Nucleotide cyclase"/>
    <property type="match status" value="1"/>
</dbReference>
<dbReference type="PANTHER" id="PTHR44757">
    <property type="entry name" value="DIGUANYLATE CYCLASE DGCP"/>
    <property type="match status" value="1"/>
</dbReference>
<reference evidence="5 6" key="1">
    <citation type="submission" date="2021-03" db="EMBL/GenBank/DDBJ databases">
        <title>Genomic Encyclopedia of Type Strains, Phase IV (KMG-IV): sequencing the most valuable type-strain genomes for metagenomic binning, comparative biology and taxonomic classification.</title>
        <authorList>
            <person name="Goeker M."/>
        </authorList>
    </citation>
    <scope>NUCLEOTIDE SEQUENCE [LARGE SCALE GENOMIC DNA]</scope>
    <source>
        <strain evidence="5 6">DSM 26427</strain>
    </source>
</reference>
<dbReference type="Pfam" id="PF00990">
    <property type="entry name" value="GGDEF"/>
    <property type="match status" value="1"/>
</dbReference>
<dbReference type="SMART" id="SM00267">
    <property type="entry name" value="GGDEF"/>
    <property type="match status" value="1"/>
</dbReference>
<gene>
    <name evidence="5" type="ORF">J2Z75_003025</name>
</gene>
<evidence type="ECO:0000259" key="3">
    <source>
        <dbReference type="PROSITE" id="PS50885"/>
    </source>
</evidence>
<dbReference type="Gene3D" id="3.30.70.270">
    <property type="match status" value="1"/>
</dbReference>
<keyword evidence="1" id="KW-1133">Transmembrane helix</keyword>
<dbReference type="EMBL" id="JAGGJV010000005">
    <property type="protein sequence ID" value="MBP1859508.1"/>
    <property type="molecule type" value="Genomic_DNA"/>
</dbReference>
<evidence type="ECO:0000259" key="2">
    <source>
        <dbReference type="PROSITE" id="PS50883"/>
    </source>
</evidence>
<dbReference type="InterPro" id="IPR000160">
    <property type="entry name" value="GGDEF_dom"/>
</dbReference>
<comment type="caution">
    <text evidence="5">The sequence shown here is derived from an EMBL/GenBank/DDBJ whole genome shotgun (WGS) entry which is preliminary data.</text>
</comment>
<accession>A0ABS4ENI6</accession>
<dbReference type="Pfam" id="PF00563">
    <property type="entry name" value="EAL"/>
    <property type="match status" value="1"/>
</dbReference>
<organism evidence="5 6">
    <name type="scientific">Rhizobium herbae</name>
    <dbReference type="NCBI Taxonomy" id="508661"/>
    <lineage>
        <taxon>Bacteria</taxon>
        <taxon>Pseudomonadati</taxon>
        <taxon>Pseudomonadota</taxon>
        <taxon>Alphaproteobacteria</taxon>
        <taxon>Hyphomicrobiales</taxon>
        <taxon>Rhizobiaceae</taxon>
        <taxon>Rhizobium/Agrobacterium group</taxon>
        <taxon>Rhizobium</taxon>
    </lineage>
</organism>
<feature type="domain" description="EAL" evidence="2">
    <location>
        <begin position="519"/>
        <end position="771"/>
    </location>
</feature>
<dbReference type="PROSITE" id="PS50883">
    <property type="entry name" value="EAL"/>
    <property type="match status" value="1"/>
</dbReference>
<name>A0ABS4ENI6_9HYPH</name>
<dbReference type="NCBIfam" id="TIGR00254">
    <property type="entry name" value="GGDEF"/>
    <property type="match status" value="1"/>
</dbReference>
<dbReference type="CDD" id="cd01948">
    <property type="entry name" value="EAL"/>
    <property type="match status" value="1"/>
</dbReference>
<dbReference type="InterPro" id="IPR035919">
    <property type="entry name" value="EAL_sf"/>
</dbReference>